<proteinExistence type="predicted"/>
<dbReference type="Gene3D" id="1.20.1440.60">
    <property type="entry name" value="23S rRNA-intervening sequence"/>
    <property type="match status" value="1"/>
</dbReference>
<feature type="domain" description="bAvd-like" evidence="1">
    <location>
        <begin position="18"/>
        <end position="104"/>
    </location>
</feature>
<dbReference type="Proteomes" id="UP000178107">
    <property type="component" value="Unassembled WGS sequence"/>
</dbReference>
<comment type="caution">
    <text evidence="2">The sequence shown here is derived from an EMBL/GenBank/DDBJ whole genome shotgun (WGS) entry which is preliminary data.</text>
</comment>
<dbReference type="EMBL" id="MHVH01000001">
    <property type="protein sequence ID" value="OHA90813.1"/>
    <property type="molecule type" value="Genomic_DNA"/>
</dbReference>
<dbReference type="InterPro" id="IPR055360">
    <property type="entry name" value="bAvd"/>
</dbReference>
<dbReference type="CDD" id="cd16376">
    <property type="entry name" value="Avd_like"/>
    <property type="match status" value="1"/>
</dbReference>
<organism evidence="2 3">
    <name type="scientific">Candidatus Zambryskibacteria bacterium RIFCSPHIGHO2_01_FULL_46_25</name>
    <dbReference type="NCBI Taxonomy" id="1802738"/>
    <lineage>
        <taxon>Bacteria</taxon>
        <taxon>Candidatus Zambryskiibacteriota</taxon>
    </lineage>
</organism>
<reference evidence="2 3" key="1">
    <citation type="journal article" date="2016" name="Nat. Commun.">
        <title>Thousands of microbial genomes shed light on interconnected biogeochemical processes in an aquifer system.</title>
        <authorList>
            <person name="Anantharaman K."/>
            <person name="Brown C.T."/>
            <person name="Hug L.A."/>
            <person name="Sharon I."/>
            <person name="Castelle C.J."/>
            <person name="Probst A.J."/>
            <person name="Thomas B.C."/>
            <person name="Singh A."/>
            <person name="Wilkins M.J."/>
            <person name="Karaoz U."/>
            <person name="Brodie E.L."/>
            <person name="Williams K.H."/>
            <person name="Hubbard S.S."/>
            <person name="Banfield J.F."/>
        </authorList>
    </citation>
    <scope>NUCLEOTIDE SEQUENCE [LARGE SCALE GENOMIC DNA]</scope>
</reference>
<evidence type="ECO:0000313" key="2">
    <source>
        <dbReference type="EMBL" id="OHA90813.1"/>
    </source>
</evidence>
<gene>
    <name evidence="2" type="ORF">A2838_03370</name>
</gene>
<protein>
    <recommendedName>
        <fullName evidence="1">bAvd-like domain-containing protein</fullName>
    </recommendedName>
</protein>
<dbReference type="AlphaFoldDB" id="A0A1G2T0L4"/>
<sequence>MEKIKCAYVVWHKTHIILPQVNRYTLGNKIDKLFIEIIGNVSAASFLPKEERLPDVRKSIRKLDVLKILLMVLWETKSITNKKYIEISSFLDEIGRMLGGWRNQILKQNSQTEVWEK</sequence>
<evidence type="ECO:0000259" key="1">
    <source>
        <dbReference type="Pfam" id="PF22296"/>
    </source>
</evidence>
<dbReference type="InterPro" id="IPR036583">
    <property type="entry name" value="23S_rRNA_IVS_sf"/>
</dbReference>
<accession>A0A1G2T0L4</accession>
<name>A0A1G2T0L4_9BACT</name>
<dbReference type="Pfam" id="PF22296">
    <property type="entry name" value="bAvd"/>
    <property type="match status" value="1"/>
</dbReference>
<evidence type="ECO:0000313" key="3">
    <source>
        <dbReference type="Proteomes" id="UP000178107"/>
    </source>
</evidence>